<gene>
    <name evidence="1" type="ORF">SDC9_173682</name>
</gene>
<sequence length="84" mass="8735">MILRACTGNPDTVHDIEISVASKPTGTVIETLLPVVEDGVRLLAVQETVIDSGIFALTQYSVIVLASVTTPLLDCANVGGDAII</sequence>
<evidence type="ECO:0000313" key="1">
    <source>
        <dbReference type="EMBL" id="MPN26258.1"/>
    </source>
</evidence>
<dbReference type="AlphaFoldDB" id="A0A645GH48"/>
<name>A0A645GH48_9ZZZZ</name>
<reference evidence="1" key="1">
    <citation type="submission" date="2019-08" db="EMBL/GenBank/DDBJ databases">
        <authorList>
            <person name="Kucharzyk K."/>
            <person name="Murdoch R.W."/>
            <person name="Higgins S."/>
            <person name="Loffler F."/>
        </authorList>
    </citation>
    <scope>NUCLEOTIDE SEQUENCE</scope>
</reference>
<comment type="caution">
    <text evidence="1">The sequence shown here is derived from an EMBL/GenBank/DDBJ whole genome shotgun (WGS) entry which is preliminary data.</text>
</comment>
<dbReference type="EMBL" id="VSSQ01075728">
    <property type="protein sequence ID" value="MPN26258.1"/>
    <property type="molecule type" value="Genomic_DNA"/>
</dbReference>
<proteinExistence type="predicted"/>
<accession>A0A645GH48</accession>
<organism evidence="1">
    <name type="scientific">bioreactor metagenome</name>
    <dbReference type="NCBI Taxonomy" id="1076179"/>
    <lineage>
        <taxon>unclassified sequences</taxon>
        <taxon>metagenomes</taxon>
        <taxon>ecological metagenomes</taxon>
    </lineage>
</organism>
<protein>
    <submittedName>
        <fullName evidence="1">Uncharacterized protein</fullName>
    </submittedName>
</protein>